<gene>
    <name evidence="6" type="ORF">EXIGLDRAFT_619572</name>
</gene>
<evidence type="ECO:0000313" key="6">
    <source>
        <dbReference type="EMBL" id="KZV88308.1"/>
    </source>
</evidence>
<evidence type="ECO:0000256" key="4">
    <source>
        <dbReference type="PROSITE-ProRule" id="PRU00134"/>
    </source>
</evidence>
<proteinExistence type="predicted"/>
<evidence type="ECO:0000256" key="1">
    <source>
        <dbReference type="ARBA" id="ARBA00022723"/>
    </source>
</evidence>
<dbReference type="Pfam" id="PF01753">
    <property type="entry name" value="zf-MYND"/>
    <property type="match status" value="1"/>
</dbReference>
<evidence type="ECO:0000256" key="3">
    <source>
        <dbReference type="ARBA" id="ARBA00022833"/>
    </source>
</evidence>
<accession>A0A165F3K0</accession>
<evidence type="ECO:0000259" key="5">
    <source>
        <dbReference type="PROSITE" id="PS50865"/>
    </source>
</evidence>
<dbReference type="GO" id="GO:0008270">
    <property type="term" value="F:zinc ion binding"/>
    <property type="evidence" value="ECO:0007669"/>
    <property type="project" value="UniProtKB-KW"/>
</dbReference>
<dbReference type="Proteomes" id="UP000077266">
    <property type="component" value="Unassembled WGS sequence"/>
</dbReference>
<evidence type="ECO:0000313" key="7">
    <source>
        <dbReference type="Proteomes" id="UP000077266"/>
    </source>
</evidence>
<keyword evidence="3" id="KW-0862">Zinc</keyword>
<name>A0A165F3K0_EXIGL</name>
<dbReference type="SUPFAM" id="SSF144232">
    <property type="entry name" value="HIT/MYND zinc finger-like"/>
    <property type="match status" value="1"/>
</dbReference>
<organism evidence="6 7">
    <name type="scientific">Exidia glandulosa HHB12029</name>
    <dbReference type="NCBI Taxonomy" id="1314781"/>
    <lineage>
        <taxon>Eukaryota</taxon>
        <taxon>Fungi</taxon>
        <taxon>Dikarya</taxon>
        <taxon>Basidiomycota</taxon>
        <taxon>Agaricomycotina</taxon>
        <taxon>Agaricomycetes</taxon>
        <taxon>Auriculariales</taxon>
        <taxon>Exidiaceae</taxon>
        <taxon>Exidia</taxon>
    </lineage>
</organism>
<keyword evidence="7" id="KW-1185">Reference proteome</keyword>
<dbReference type="InterPro" id="IPR027974">
    <property type="entry name" value="DUF4470"/>
</dbReference>
<dbReference type="STRING" id="1314781.A0A165F3K0"/>
<sequence>MRLVTKHDIVEEWEKKVLLTEDPHTHRRPPLSRLPCANQDPNLLRACDKPGTRHCSACRLVGYCSQDCQKEHWKQHKKDCKDPIRSSDWQPDWVKERRTPAFMSPSSMTGWEQQSMYGMGQILWGNTPALDILNIACNEGQKKHCGSRHCSRIPSGDLRHIIRTVNGLPKNYSGRLTLRINDREPITIIRNILMLAILGLLSDSSVAAEHSLHIWYSVFLPNAYFSDVLPVLSEIINKLMSDDDATIDLSPSSTLSIATTSNLRSSLGMFVSNGSLDPGQANDAFTHVMNAPERVDYRHRYMAALRPSHRLAMFEWRRFGIVQPFGAFNAHLNTPNRWLFGPGGRLFMFDSANPLEGWNVDDVIESGKRCGATEEDIMGCLFFHVRAQLLEFAERLKRFNISIHVSAEDARRMAARMKAKAPEVFQGFDRIEVSNIVDVEYVGVASVLQDWGPLLNKDNEHAALVGTFMNWFVSQPTAKAESAGPTVITRLMKEIFDASQARGGTPALRGLLSRDPSSPELLKLFASMDFKYENSKAFLAYLRKVGADEAAERAGVRRRQRHTIVPGVRARSHL</sequence>
<dbReference type="EMBL" id="KV426103">
    <property type="protein sequence ID" value="KZV88308.1"/>
    <property type="molecule type" value="Genomic_DNA"/>
</dbReference>
<reference evidence="6 7" key="1">
    <citation type="journal article" date="2016" name="Mol. Biol. Evol.">
        <title>Comparative Genomics of Early-Diverging Mushroom-Forming Fungi Provides Insights into the Origins of Lignocellulose Decay Capabilities.</title>
        <authorList>
            <person name="Nagy L.G."/>
            <person name="Riley R."/>
            <person name="Tritt A."/>
            <person name="Adam C."/>
            <person name="Daum C."/>
            <person name="Floudas D."/>
            <person name="Sun H."/>
            <person name="Yadav J.S."/>
            <person name="Pangilinan J."/>
            <person name="Larsson K.H."/>
            <person name="Matsuura K."/>
            <person name="Barry K."/>
            <person name="Labutti K."/>
            <person name="Kuo R."/>
            <person name="Ohm R.A."/>
            <person name="Bhattacharya S.S."/>
            <person name="Shirouzu T."/>
            <person name="Yoshinaga Y."/>
            <person name="Martin F.M."/>
            <person name="Grigoriev I.V."/>
            <person name="Hibbett D.S."/>
        </authorList>
    </citation>
    <scope>NUCLEOTIDE SEQUENCE [LARGE SCALE GENOMIC DNA]</scope>
    <source>
        <strain evidence="6 7">HHB12029</strain>
    </source>
</reference>
<dbReference type="AlphaFoldDB" id="A0A165F3K0"/>
<dbReference type="InterPro" id="IPR002893">
    <property type="entry name" value="Znf_MYND"/>
</dbReference>
<protein>
    <recommendedName>
        <fullName evidence="5">MYND-type domain-containing protein</fullName>
    </recommendedName>
</protein>
<feature type="domain" description="MYND-type" evidence="5">
    <location>
        <begin position="44"/>
        <end position="80"/>
    </location>
</feature>
<keyword evidence="2 4" id="KW-0863">Zinc-finger</keyword>
<dbReference type="PROSITE" id="PS50865">
    <property type="entry name" value="ZF_MYND_2"/>
    <property type="match status" value="1"/>
</dbReference>
<evidence type="ECO:0000256" key="2">
    <source>
        <dbReference type="ARBA" id="ARBA00022771"/>
    </source>
</evidence>
<dbReference type="Pfam" id="PF14737">
    <property type="entry name" value="DUF4470"/>
    <property type="match status" value="1"/>
</dbReference>
<dbReference type="OrthoDB" id="5282002at2759"/>
<dbReference type="InParanoid" id="A0A165F3K0"/>
<dbReference type="Gene3D" id="6.10.140.2220">
    <property type="match status" value="1"/>
</dbReference>
<keyword evidence="1" id="KW-0479">Metal-binding</keyword>